<dbReference type="EMBL" id="QXGH01000027">
    <property type="protein sequence ID" value="RHW24981.1"/>
    <property type="molecule type" value="Genomic_DNA"/>
</dbReference>
<comment type="caution">
    <text evidence="2">The sequence shown here is derived from an EMBL/GenBank/DDBJ whole genome shotgun (WGS) entry which is preliminary data.</text>
</comment>
<keyword evidence="3" id="KW-1185">Reference proteome</keyword>
<sequence length="356" mass="39107">MGSMQARAVIGSFVLVLTSLLAACNEESQAPEAGDVIQARADNQFEDGQEADVALPTGRLLIHAAEPVDSATADETRIREEVDAPAGTVLVPITWQYDPWSSDRLDGIFATNQTPIVELVTDDEQYRLRPPDPAAEGGESFYVVVDGNAEERSLEIEFDGVTQSIDLETGSRDEDRAAPLYDIEDEKLRKKPCDEADWFDTRTVNAEFICDLVGPVLTPYAAGEWAPEGSMWLALTVSTELGVYAETDLFGSGARYAGRNAKLKAEIDGEEPAYRLSTEDESDQCPSGFGCNAAAHVVFEVPEDDVEQGPLVVKLTYKLTMLNSWGTWDGRERLTVTADEKLKLWETEKKKKDAED</sequence>
<dbReference type="Proteomes" id="UP000283644">
    <property type="component" value="Unassembled WGS sequence"/>
</dbReference>
<evidence type="ECO:0008006" key="4">
    <source>
        <dbReference type="Google" id="ProtNLM"/>
    </source>
</evidence>
<feature type="chain" id="PRO_5039188625" description="Lipoprotein" evidence="1">
    <location>
        <begin position="24"/>
        <end position="356"/>
    </location>
</feature>
<accession>A0A417XXJ0</accession>
<proteinExistence type="predicted"/>
<gene>
    <name evidence="2" type="ORF">D0Z08_21280</name>
</gene>
<dbReference type="PROSITE" id="PS51257">
    <property type="entry name" value="PROKAR_LIPOPROTEIN"/>
    <property type="match status" value="1"/>
</dbReference>
<feature type="signal peptide" evidence="1">
    <location>
        <begin position="1"/>
        <end position="23"/>
    </location>
</feature>
<reference evidence="2 3" key="1">
    <citation type="submission" date="2018-09" db="EMBL/GenBank/DDBJ databases">
        <title>Genome sequencing of Nocardioides immobilis CCTCC AB 2017083 for comparison to Nocardioides silvaticus.</title>
        <authorList>
            <person name="Li C."/>
            <person name="Wang G."/>
        </authorList>
    </citation>
    <scope>NUCLEOTIDE SEQUENCE [LARGE SCALE GENOMIC DNA]</scope>
    <source>
        <strain evidence="2 3">CCTCC AB 2017083</strain>
    </source>
</reference>
<keyword evidence="1" id="KW-0732">Signal</keyword>
<dbReference type="AlphaFoldDB" id="A0A417XXJ0"/>
<name>A0A417XXJ0_9ACTN</name>
<protein>
    <recommendedName>
        <fullName evidence="4">Lipoprotein</fullName>
    </recommendedName>
</protein>
<organism evidence="2 3">
    <name type="scientific">Nocardioides immobilis</name>
    <dbReference type="NCBI Taxonomy" id="2049295"/>
    <lineage>
        <taxon>Bacteria</taxon>
        <taxon>Bacillati</taxon>
        <taxon>Actinomycetota</taxon>
        <taxon>Actinomycetes</taxon>
        <taxon>Propionibacteriales</taxon>
        <taxon>Nocardioidaceae</taxon>
        <taxon>Nocardioides</taxon>
    </lineage>
</organism>
<evidence type="ECO:0000313" key="2">
    <source>
        <dbReference type="EMBL" id="RHW24981.1"/>
    </source>
</evidence>
<evidence type="ECO:0000256" key="1">
    <source>
        <dbReference type="SAM" id="SignalP"/>
    </source>
</evidence>
<evidence type="ECO:0000313" key="3">
    <source>
        <dbReference type="Proteomes" id="UP000283644"/>
    </source>
</evidence>